<evidence type="ECO:0000256" key="5">
    <source>
        <dbReference type="SAM" id="Phobius"/>
    </source>
</evidence>
<evidence type="ECO:0000256" key="3">
    <source>
        <dbReference type="ARBA" id="ARBA00022989"/>
    </source>
</evidence>
<dbReference type="OrthoDB" id="2039442at2"/>
<dbReference type="RefSeq" id="WP_078768325.1">
    <property type="nucleotide sequence ID" value="NZ_FUWW01000007.1"/>
</dbReference>
<keyword evidence="7" id="KW-1185">Reference proteome</keyword>
<proteinExistence type="predicted"/>
<feature type="transmembrane region" description="Helical" evidence="5">
    <location>
        <begin position="60"/>
        <end position="81"/>
    </location>
</feature>
<feature type="transmembrane region" description="Helical" evidence="5">
    <location>
        <begin position="252"/>
        <end position="270"/>
    </location>
</feature>
<dbReference type="AlphaFoldDB" id="A0A1T4LBW0"/>
<name>A0A1T4LBW0_9FIRM</name>
<dbReference type="GO" id="GO:0005886">
    <property type="term" value="C:plasma membrane"/>
    <property type="evidence" value="ECO:0007669"/>
    <property type="project" value="UniProtKB-ARBA"/>
</dbReference>
<protein>
    <submittedName>
        <fullName evidence="6">Energy-coupling factor transport system permease protein</fullName>
    </submittedName>
</protein>
<comment type="subcellular location">
    <subcellularLocation>
        <location evidence="1">Membrane</location>
        <topology evidence="1">Multi-pass membrane protein</topology>
    </subcellularLocation>
</comment>
<feature type="transmembrane region" description="Helical" evidence="5">
    <location>
        <begin position="93"/>
        <end position="112"/>
    </location>
</feature>
<gene>
    <name evidence="6" type="ORF">SAMN02745114_00837</name>
</gene>
<feature type="transmembrane region" description="Helical" evidence="5">
    <location>
        <begin position="212"/>
        <end position="232"/>
    </location>
</feature>
<evidence type="ECO:0000256" key="4">
    <source>
        <dbReference type="ARBA" id="ARBA00023136"/>
    </source>
</evidence>
<dbReference type="Proteomes" id="UP000190657">
    <property type="component" value="Unassembled WGS sequence"/>
</dbReference>
<dbReference type="STRING" id="290054.SAMN02745114_00837"/>
<reference evidence="6 7" key="1">
    <citation type="submission" date="2017-02" db="EMBL/GenBank/DDBJ databases">
        <authorList>
            <person name="Peterson S.W."/>
        </authorList>
    </citation>
    <scope>NUCLEOTIDE SEQUENCE [LARGE SCALE GENOMIC DNA]</scope>
    <source>
        <strain evidence="6 7">ATCC 51222</strain>
    </source>
</reference>
<evidence type="ECO:0000313" key="7">
    <source>
        <dbReference type="Proteomes" id="UP000190657"/>
    </source>
</evidence>
<evidence type="ECO:0000313" key="6">
    <source>
        <dbReference type="EMBL" id="SJZ52146.1"/>
    </source>
</evidence>
<feature type="transmembrane region" description="Helical" evidence="5">
    <location>
        <begin position="12"/>
        <end position="40"/>
    </location>
</feature>
<feature type="transmembrane region" description="Helical" evidence="5">
    <location>
        <begin position="124"/>
        <end position="143"/>
    </location>
</feature>
<keyword evidence="2 5" id="KW-0812">Transmembrane</keyword>
<dbReference type="InterPro" id="IPR003339">
    <property type="entry name" value="ABC/ECF_trnsptr_transmembrane"/>
</dbReference>
<evidence type="ECO:0000256" key="2">
    <source>
        <dbReference type="ARBA" id="ARBA00022692"/>
    </source>
</evidence>
<accession>A0A1T4LBW0</accession>
<sequence length="285" mass="32129">MDRFSKLHPIFHFLYFIGMFVLIVSVYNPFFILVSLLGALLYEVKSRGKEVLSSLKFSVVMIWVIGLFNMLFAHYGMTVLFKIGDTEFTLEALFYGLNQGFVVTAMVLWFGIFGRVVDSEKVIYAFRFAPKTALLFSMVLGFIPRFTKKLKDIETASMALNGGKKPKNKMKSALNNLSALVTYSLESSIVTADSMTARGYNPKAVRYSRYKFKAIDGVMIALSLVALVYVICAKAGGKITFIFDPRIYSKSFDAVAFVLFLLLSLLPVIIDLTEEILWKISYAKN</sequence>
<evidence type="ECO:0000256" key="1">
    <source>
        <dbReference type="ARBA" id="ARBA00004141"/>
    </source>
</evidence>
<keyword evidence="3 5" id="KW-1133">Transmembrane helix</keyword>
<keyword evidence="4 5" id="KW-0472">Membrane</keyword>
<organism evidence="6 7">
    <name type="scientific">Eubacterium coprostanoligenes</name>
    <dbReference type="NCBI Taxonomy" id="290054"/>
    <lineage>
        <taxon>Bacteria</taxon>
        <taxon>Bacillati</taxon>
        <taxon>Bacillota</taxon>
        <taxon>Clostridia</taxon>
        <taxon>Eubacteriales</taxon>
        <taxon>Eubacteriaceae</taxon>
        <taxon>Eubacterium</taxon>
    </lineage>
</organism>
<dbReference type="EMBL" id="FUWW01000007">
    <property type="protein sequence ID" value="SJZ52146.1"/>
    <property type="molecule type" value="Genomic_DNA"/>
</dbReference>
<dbReference type="CDD" id="cd16914">
    <property type="entry name" value="EcfT"/>
    <property type="match status" value="1"/>
</dbReference>